<organism evidence="13 14">
    <name type="scientific">Gallid herpesvirus 2 strain 814</name>
    <dbReference type="NCBI Taxonomy" id="1123959"/>
    <lineage>
        <taxon>Viruses</taxon>
        <taxon>Duplodnaviria</taxon>
        <taxon>Heunggongvirae</taxon>
        <taxon>Peploviricota</taxon>
        <taxon>Herviviricetes</taxon>
        <taxon>Herpesvirales</taxon>
        <taxon>Orthoherpesviridae</taxon>
        <taxon>Alphaherpesvirinae</taxon>
        <taxon>Mardivirus</taxon>
        <taxon>Mardivirus gallidalpha2</taxon>
        <taxon>Gallid alphaherpesvirus 2</taxon>
    </lineage>
</organism>
<dbReference type="GO" id="GO:0019031">
    <property type="term" value="C:viral envelope"/>
    <property type="evidence" value="ECO:0007669"/>
    <property type="project" value="UniProtKB-KW"/>
</dbReference>
<dbReference type="InterPro" id="IPR034707">
    <property type="entry name" value="HSV_GN"/>
</dbReference>
<keyword evidence="7 11" id="KW-1133">Transmembrane helix</keyword>
<keyword evidence="2" id="KW-0732">Signal</keyword>
<evidence type="ECO:0000259" key="12">
    <source>
        <dbReference type="Pfam" id="PF05702"/>
    </source>
</evidence>
<evidence type="ECO:0000256" key="9">
    <source>
        <dbReference type="ARBA" id="ARBA00023157"/>
    </source>
</evidence>
<evidence type="ECO:0000256" key="2">
    <source>
        <dbReference type="ARBA" id="ARBA00022729"/>
    </source>
</evidence>
<dbReference type="Proteomes" id="UP000108473">
    <property type="component" value="Segment"/>
</dbReference>
<accession>G9CUG2</accession>
<dbReference type="EMBL" id="JF742597">
    <property type="protein sequence ID" value="AEV55031.1"/>
    <property type="molecule type" value="Genomic_DNA"/>
</dbReference>
<keyword evidence="4" id="KW-0946">Virion</keyword>
<evidence type="ECO:0000256" key="10">
    <source>
        <dbReference type="ARBA" id="ARBA00034089"/>
    </source>
</evidence>
<evidence type="ECO:0000256" key="5">
    <source>
        <dbReference type="ARBA" id="ARBA00022870"/>
    </source>
</evidence>
<evidence type="ECO:0000256" key="6">
    <source>
        <dbReference type="ARBA" id="ARBA00022879"/>
    </source>
</evidence>
<evidence type="ECO:0000256" key="8">
    <source>
        <dbReference type="ARBA" id="ARBA00023136"/>
    </source>
</evidence>
<evidence type="ECO:0000313" key="14">
    <source>
        <dbReference type="Proteomes" id="UP000108473"/>
    </source>
</evidence>
<evidence type="ECO:0000256" key="4">
    <source>
        <dbReference type="ARBA" id="ARBA00022844"/>
    </source>
</evidence>
<dbReference type="HAMAP" id="MF_04037">
    <property type="entry name" value="HSV_GN"/>
    <property type="match status" value="1"/>
</dbReference>
<protein>
    <submittedName>
        <fullName evidence="13">UL49.5</fullName>
    </submittedName>
</protein>
<keyword evidence="9" id="KW-1015">Disulfide bond</keyword>
<keyword evidence="1 11" id="KW-0812">Transmembrane</keyword>
<gene>
    <name evidence="13" type="primary">UL49.5</name>
</gene>
<keyword evidence="8 11" id="KW-0472">Membrane</keyword>
<keyword evidence="3" id="KW-1040">Host Golgi apparatus</keyword>
<keyword evidence="6" id="KW-0261">Viral envelope protein</keyword>
<keyword evidence="5" id="KW-1043">Host membrane</keyword>
<evidence type="ECO:0000256" key="7">
    <source>
        <dbReference type="ARBA" id="ARBA00022989"/>
    </source>
</evidence>
<evidence type="ECO:0000313" key="13">
    <source>
        <dbReference type="EMBL" id="AEV55031.1"/>
    </source>
</evidence>
<dbReference type="Pfam" id="PF05702">
    <property type="entry name" value="Herpes_UL49_5"/>
    <property type="match status" value="1"/>
</dbReference>
<feature type="domain" description="Envelope glycoprotein N" evidence="12">
    <location>
        <begin position="1"/>
        <end position="95"/>
    </location>
</feature>
<proteinExistence type="inferred from homology"/>
<evidence type="ECO:0000256" key="11">
    <source>
        <dbReference type="SAM" id="Phobius"/>
    </source>
</evidence>
<sequence>MGLMDIHNAVCSLVIGVAILIATSQATFVDWGSSITSMGDFWESTCSAVGVSIAFSSGFSVLFYMGLVAVISALLAGSYHACFRLFTADMFKEEW</sequence>
<comment type="function">
    <text evidence="10">Envelope glycoprotein necessary for proper maturation of gM and modulation of its membrane fusion activity. Also plays a critical role in virion morphogenesis.</text>
</comment>
<evidence type="ECO:0000256" key="3">
    <source>
        <dbReference type="ARBA" id="ARBA00022812"/>
    </source>
</evidence>
<feature type="transmembrane region" description="Helical" evidence="11">
    <location>
        <begin position="50"/>
        <end position="76"/>
    </location>
</feature>
<evidence type="ECO:0000256" key="1">
    <source>
        <dbReference type="ARBA" id="ARBA00022692"/>
    </source>
</evidence>
<reference evidence="13 14" key="1">
    <citation type="journal article" date="2012" name="Arch. Virol.">
        <title>Comparative full-length sequence analysis of Marek's disease virus vaccine strain 814.</title>
        <authorList>
            <person name="Zhang F."/>
            <person name="Liu C.J."/>
            <person name="Zhang Y.P."/>
            <person name="Li Z.J."/>
            <person name="Liu A.L."/>
            <person name="Yan F.H."/>
            <person name="Cong F."/>
            <person name="Cheng Y."/>
        </authorList>
    </citation>
    <scope>NUCLEOTIDE SEQUENCE [LARGE SCALE GENOMIC DNA]</scope>
    <source>
        <strain evidence="13">814</strain>
    </source>
</reference>
<name>G9CUG2_9ALPH</name>
<dbReference type="InterPro" id="IPR008647">
    <property type="entry name" value="GN_domain"/>
</dbReference>